<sequence length="215" mass="24215">MTPFKEQKMTLTERARIFATAAHAACEQKRKYTGEPYIVHPAAVVALLMQIDPSPEMIAAAWLHDTVEDTGVTLELVTELFGTQVARYVEMLTDVRTRQTGGERIHRKNANLLHSAVACPEAQSIKLCDLIDNSRNVLEHDPVFARPYMVEMRRLLAVLTQGDLGLYAVATRQCEHNILAIHRTLGDEGWYQQLWQQYEAHLPLSVVLARAQALA</sequence>
<organism evidence="2 3">
    <name type="scientific">Dickeya dadantii (strain 3937)</name>
    <name type="common">Erwinia chrysanthemi (strain 3937)</name>
    <dbReference type="NCBI Taxonomy" id="198628"/>
    <lineage>
        <taxon>Bacteria</taxon>
        <taxon>Pseudomonadati</taxon>
        <taxon>Pseudomonadota</taxon>
        <taxon>Gammaproteobacteria</taxon>
        <taxon>Enterobacterales</taxon>
        <taxon>Pectobacteriaceae</taxon>
        <taxon>Dickeya</taxon>
    </lineage>
</organism>
<dbReference type="SMART" id="SM00471">
    <property type="entry name" value="HDc"/>
    <property type="match status" value="1"/>
</dbReference>
<dbReference type="EC" id="3.1.7.2" evidence="2"/>
<dbReference type="EMBL" id="CP002038">
    <property type="protein sequence ID" value="ADM96726.1"/>
    <property type="molecule type" value="Genomic_DNA"/>
</dbReference>
<dbReference type="AlphaFoldDB" id="E0SJY0"/>
<dbReference type="PANTHER" id="PTHR46246">
    <property type="entry name" value="GUANOSINE-3',5'-BIS(DIPHOSPHATE) 3'-PYROPHOSPHOHYDROLASE MESH1"/>
    <property type="match status" value="1"/>
</dbReference>
<dbReference type="eggNOG" id="COG0317">
    <property type="taxonomic scope" value="Bacteria"/>
</dbReference>
<dbReference type="Proteomes" id="UP000006859">
    <property type="component" value="Chromosome"/>
</dbReference>
<proteinExistence type="predicted"/>
<gene>
    <name evidence="2" type="ordered locus">Dda3937_02662</name>
</gene>
<keyword evidence="2" id="KW-0808">Transferase</keyword>
<dbReference type="GO" id="GO:0016301">
    <property type="term" value="F:kinase activity"/>
    <property type="evidence" value="ECO:0007669"/>
    <property type="project" value="UniProtKB-KW"/>
</dbReference>
<accession>E0SJY0</accession>
<evidence type="ECO:0000313" key="3">
    <source>
        <dbReference type="Proteomes" id="UP000006859"/>
    </source>
</evidence>
<keyword evidence="3" id="KW-1185">Reference proteome</keyword>
<dbReference type="InterPro" id="IPR052194">
    <property type="entry name" value="MESH1"/>
</dbReference>
<dbReference type="PANTHER" id="PTHR46246:SF1">
    <property type="entry name" value="GUANOSINE-3',5'-BIS(DIPHOSPHATE) 3'-PYROPHOSPHOHYDROLASE MESH1"/>
    <property type="match status" value="1"/>
</dbReference>
<dbReference type="GO" id="GO:0008728">
    <property type="term" value="F:GTP diphosphokinase activity"/>
    <property type="evidence" value="ECO:0007669"/>
    <property type="project" value="UniProtKB-EC"/>
</dbReference>
<dbReference type="KEGG" id="ddd:Dda3937_02662"/>
<evidence type="ECO:0000313" key="2">
    <source>
        <dbReference type="EMBL" id="ADM96726.1"/>
    </source>
</evidence>
<protein>
    <submittedName>
        <fullName evidence="2">GTP pyrophosphokinase / Guanosine-3',5'-bis(Diphosphate) 3'-pyrophosphohydrolase</fullName>
        <ecNumber evidence="2">2.7.6.5</ecNumber>
        <ecNumber evidence="2">3.1.7.2</ecNumber>
    </submittedName>
</protein>
<dbReference type="InterPro" id="IPR003607">
    <property type="entry name" value="HD/PDEase_dom"/>
</dbReference>
<keyword evidence="2" id="KW-0378">Hydrolase</keyword>
<dbReference type="GO" id="GO:0008893">
    <property type="term" value="F:guanosine-3',5'-bis(diphosphate) 3'-diphosphatase activity"/>
    <property type="evidence" value="ECO:0007669"/>
    <property type="project" value="UniProtKB-EC"/>
</dbReference>
<dbReference type="Gene3D" id="1.10.3210.10">
    <property type="entry name" value="Hypothetical protein af1432"/>
    <property type="match status" value="1"/>
</dbReference>
<evidence type="ECO:0000259" key="1">
    <source>
        <dbReference type="SMART" id="SM00471"/>
    </source>
</evidence>
<dbReference type="SUPFAM" id="SSF109604">
    <property type="entry name" value="HD-domain/PDEase-like"/>
    <property type="match status" value="1"/>
</dbReference>
<keyword evidence="2" id="KW-0418">Kinase</keyword>
<dbReference type="STRING" id="198628.Dda3937_02662"/>
<dbReference type="EC" id="2.7.6.5" evidence="2"/>
<dbReference type="HOGENOM" id="CLU_101390_0_0_6"/>
<reference evidence="2 3" key="1">
    <citation type="journal article" date="2011" name="J. Bacteriol.">
        <title>Genome sequence of the plant-pathogenic bacterium Dickeya dadantii 3937.</title>
        <authorList>
            <person name="Glasner J.D."/>
            <person name="Yang C.H."/>
            <person name="Reverchon S."/>
            <person name="Hugouvieux-Cotte-Pattat N."/>
            <person name="Condemine G."/>
            <person name="Bohin J.P."/>
            <person name="Van Gijsegem F."/>
            <person name="Yang S."/>
            <person name="Franza T."/>
            <person name="Expert D."/>
            <person name="Plunkett G. III"/>
            <person name="San Francisco M.J."/>
            <person name="Charkowski A.O."/>
            <person name="Py B."/>
            <person name="Bell K."/>
            <person name="Rauscher L."/>
            <person name="Rodriguez-Palenzuela P."/>
            <person name="Toussaint A."/>
            <person name="Holeva M.C."/>
            <person name="He S.Y."/>
            <person name="Douet V."/>
            <person name="Boccara M."/>
            <person name="Blanco C."/>
            <person name="Toth I."/>
            <person name="Anderson B.D."/>
            <person name="Biehl B.S."/>
            <person name="Mau B."/>
            <person name="Flynn S.M."/>
            <person name="Barras F."/>
            <person name="Lindeberg M."/>
            <person name="Birch P.R."/>
            <person name="Tsuyumu S."/>
            <person name="Shi X."/>
            <person name="Hibbing M."/>
            <person name="Yap M.N."/>
            <person name="Carpentier M."/>
            <person name="Dassa E."/>
            <person name="Umehara M."/>
            <person name="Kim J.F."/>
            <person name="Rusch M."/>
            <person name="Soni P."/>
            <person name="Mayhew G.F."/>
            <person name="Fouts D.E."/>
            <person name="Gill S.R."/>
            <person name="Blattner F.R."/>
            <person name="Keen N.T."/>
            <person name="Perna N.T."/>
        </authorList>
    </citation>
    <scope>NUCLEOTIDE SEQUENCE [LARGE SCALE GENOMIC DNA]</scope>
    <source>
        <strain evidence="2 3">3937</strain>
    </source>
</reference>
<name>E0SJY0_DICD3</name>
<feature type="domain" description="HD/PDEase" evidence="1">
    <location>
        <begin position="33"/>
        <end position="143"/>
    </location>
</feature>
<dbReference type="Pfam" id="PF13328">
    <property type="entry name" value="HD_4"/>
    <property type="match status" value="1"/>
</dbReference>